<proteinExistence type="predicted"/>
<protein>
    <submittedName>
        <fullName evidence="2">Uncharacterized protein</fullName>
    </submittedName>
</protein>
<reference evidence="2" key="1">
    <citation type="submission" date="2023-06" db="EMBL/GenBank/DDBJ databases">
        <authorList>
            <person name="Jiang Y."/>
            <person name="Liu Q."/>
        </authorList>
    </citation>
    <scope>NUCLEOTIDE SEQUENCE</scope>
    <source>
        <strain evidence="2">CGMCC 1.12090</strain>
    </source>
</reference>
<gene>
    <name evidence="2" type="ORF">Q2T77_29655</name>
</gene>
<name>A0ABT8SC12_9BURK</name>
<keyword evidence="3" id="KW-1185">Reference proteome</keyword>
<dbReference type="EMBL" id="JAUKVY010000028">
    <property type="protein sequence ID" value="MDO1536457.1"/>
    <property type="molecule type" value="Genomic_DNA"/>
</dbReference>
<accession>A0ABT8SC12</accession>
<organism evidence="2 3">
    <name type="scientific">Variovorax ginsengisoli</name>
    <dbReference type="NCBI Taxonomy" id="363844"/>
    <lineage>
        <taxon>Bacteria</taxon>
        <taxon>Pseudomonadati</taxon>
        <taxon>Pseudomonadota</taxon>
        <taxon>Betaproteobacteria</taxon>
        <taxon>Burkholderiales</taxon>
        <taxon>Comamonadaceae</taxon>
        <taxon>Variovorax</taxon>
    </lineage>
</organism>
<evidence type="ECO:0000313" key="2">
    <source>
        <dbReference type="EMBL" id="MDO1536457.1"/>
    </source>
</evidence>
<dbReference type="Proteomes" id="UP001169027">
    <property type="component" value="Unassembled WGS sequence"/>
</dbReference>
<evidence type="ECO:0000256" key="1">
    <source>
        <dbReference type="SAM" id="MobiDB-lite"/>
    </source>
</evidence>
<evidence type="ECO:0000313" key="3">
    <source>
        <dbReference type="Proteomes" id="UP001169027"/>
    </source>
</evidence>
<dbReference type="RefSeq" id="WP_301814521.1">
    <property type="nucleotide sequence ID" value="NZ_JAUJZH010000028.1"/>
</dbReference>
<comment type="caution">
    <text evidence="2">The sequence shown here is derived from an EMBL/GenBank/DDBJ whole genome shotgun (WGS) entry which is preliminary data.</text>
</comment>
<sequence length="236" mass="26120">MIHCNASELNVRSSRNPLPALEVKVDSLEERDIDFCATVAKALADFVLAHPDAHATVYLYGTMSVNFHEPAWSEFLIPLGDKRLMQVLEDAFRRLGDVPTRQSDYVSPAQGSAMFHLEGGHVWEPEDALTWLAREAQDETSATVVEDDSTGPATTDDSEGQDWDLDIPMEGAVAAEPRRSEQPTRFRQARADARVGTIKREIERVFGLPAGSVVLRGGDGAALRSDAFIRTLRSRW</sequence>
<feature type="region of interest" description="Disordered" evidence="1">
    <location>
        <begin position="140"/>
        <end position="164"/>
    </location>
</feature>